<dbReference type="Proteomes" id="UP000325849">
    <property type="component" value="Unassembled WGS sequence"/>
</dbReference>
<dbReference type="InterPro" id="IPR007372">
    <property type="entry name" value="Lipid/polyisoprenoid-bd_YceI"/>
</dbReference>
<dbReference type="PANTHER" id="PTHR34406:SF1">
    <property type="entry name" value="PROTEIN YCEI"/>
    <property type="match status" value="1"/>
</dbReference>
<dbReference type="EMBL" id="VJZD01000007">
    <property type="protein sequence ID" value="MPY30329.1"/>
    <property type="molecule type" value="Genomic_DNA"/>
</dbReference>
<dbReference type="Gene3D" id="2.40.128.110">
    <property type="entry name" value="Lipid/polyisoprenoid-binding, YceI-like"/>
    <property type="match status" value="1"/>
</dbReference>
<protein>
    <submittedName>
        <fullName evidence="3">YceI family protein</fullName>
    </submittedName>
</protein>
<proteinExistence type="inferred from homology"/>
<comment type="caution">
    <text evidence="3">The sequence shown here is derived from an EMBL/GenBank/DDBJ whole genome shotgun (WGS) entry which is preliminary data.</text>
</comment>
<dbReference type="SMART" id="SM00867">
    <property type="entry name" value="YceI"/>
    <property type="match status" value="1"/>
</dbReference>
<evidence type="ECO:0000256" key="1">
    <source>
        <dbReference type="ARBA" id="ARBA00008812"/>
    </source>
</evidence>
<dbReference type="SUPFAM" id="SSF101874">
    <property type="entry name" value="YceI-like"/>
    <property type="match status" value="1"/>
</dbReference>
<name>A0A5N8V5F3_9ACTN</name>
<dbReference type="OrthoDB" id="9811006at2"/>
<feature type="domain" description="Lipid/polyisoprenoid-binding YceI-like" evidence="2">
    <location>
        <begin position="16"/>
        <end position="169"/>
    </location>
</feature>
<comment type="similarity">
    <text evidence="1">Belongs to the UPF0312 family.</text>
</comment>
<dbReference type="Pfam" id="PF04264">
    <property type="entry name" value="YceI"/>
    <property type="match status" value="1"/>
</dbReference>
<keyword evidence="4" id="KW-1185">Reference proteome</keyword>
<dbReference type="InterPro" id="IPR036761">
    <property type="entry name" value="TTHA0802/YceI-like_sf"/>
</dbReference>
<evidence type="ECO:0000313" key="4">
    <source>
        <dbReference type="Proteomes" id="UP000325849"/>
    </source>
</evidence>
<dbReference type="RefSeq" id="WP_152884878.1">
    <property type="nucleotide sequence ID" value="NZ_JBHJTU010000014.1"/>
</dbReference>
<sequence length="171" mass="18375">MDATGNPTTATPRLGRYAIDTDSSSITFRSRHFFGLAPVRGTFAIRGGTVDVAEPLSQSRLCVEIDAASFSTGNDQRDGHVRSVKLLDTEVHPLITFVSERVDASSVSGTLTVCAVARPVSLAIVRSQIHADSFTVRATTRVDRTEFGVTAARLMAGRHLELTLEVTCVLV</sequence>
<accession>A0A5N8V5F3</accession>
<dbReference type="AlphaFoldDB" id="A0A5N8V5F3"/>
<reference evidence="3 4" key="1">
    <citation type="submission" date="2019-07" db="EMBL/GenBank/DDBJ databases">
        <title>New species of Amycolatopsis and Streptomyces.</title>
        <authorList>
            <person name="Duangmal K."/>
            <person name="Teo W.F.A."/>
            <person name="Lipun K."/>
        </authorList>
    </citation>
    <scope>NUCLEOTIDE SEQUENCE [LARGE SCALE GENOMIC DNA]</scope>
    <source>
        <strain evidence="3 4">NBRC 109810</strain>
    </source>
</reference>
<evidence type="ECO:0000259" key="2">
    <source>
        <dbReference type="SMART" id="SM00867"/>
    </source>
</evidence>
<organism evidence="3 4">
    <name type="scientific">Streptomyces adustus</name>
    <dbReference type="NCBI Taxonomy" id="1609272"/>
    <lineage>
        <taxon>Bacteria</taxon>
        <taxon>Bacillati</taxon>
        <taxon>Actinomycetota</taxon>
        <taxon>Actinomycetes</taxon>
        <taxon>Kitasatosporales</taxon>
        <taxon>Streptomycetaceae</taxon>
        <taxon>Streptomyces</taxon>
    </lineage>
</organism>
<gene>
    <name evidence="3" type="ORF">FNH09_03110</name>
</gene>
<evidence type="ECO:0000313" key="3">
    <source>
        <dbReference type="EMBL" id="MPY30329.1"/>
    </source>
</evidence>
<dbReference type="PANTHER" id="PTHR34406">
    <property type="entry name" value="PROTEIN YCEI"/>
    <property type="match status" value="1"/>
</dbReference>